<dbReference type="GO" id="GO:0008886">
    <property type="term" value="F:glyceraldehyde-3-phosphate dehydrogenase (NADP+) (non-phosphorylating) activity"/>
    <property type="evidence" value="ECO:0007669"/>
    <property type="project" value="UniProtKB-EC"/>
</dbReference>
<dbReference type="SUPFAM" id="SSF53720">
    <property type="entry name" value="ALDH-like"/>
    <property type="match status" value="1"/>
</dbReference>
<dbReference type="EMBL" id="GL377679">
    <property type="protein sequence ID" value="EFJ07929.1"/>
    <property type="molecule type" value="Genomic_DNA"/>
</dbReference>
<dbReference type="InParanoid" id="D8T6A0"/>
<evidence type="ECO:0000256" key="3">
    <source>
        <dbReference type="ARBA" id="ARBA00038980"/>
    </source>
</evidence>
<evidence type="ECO:0000256" key="4">
    <source>
        <dbReference type="ARBA" id="ARBA00040853"/>
    </source>
</evidence>
<dbReference type="Gene3D" id="3.40.605.10">
    <property type="entry name" value="Aldehyde Dehydrogenase, Chain A, domain 1"/>
    <property type="match status" value="1"/>
</dbReference>
<comment type="similarity">
    <text evidence="1">Belongs to the aldehyde dehydrogenase family.</text>
</comment>
<dbReference type="KEGG" id="smo:SELMODRAFT_429464"/>
<proteinExistence type="inferred from homology"/>
<dbReference type="PANTHER" id="PTHR42991">
    <property type="entry name" value="ALDEHYDE DEHYDROGENASE"/>
    <property type="match status" value="1"/>
</dbReference>
<dbReference type="STRING" id="88036.D8T6A0"/>
<dbReference type="Gene3D" id="3.40.309.10">
    <property type="entry name" value="Aldehyde Dehydrogenase, Chain A, domain 2"/>
    <property type="match status" value="2"/>
</dbReference>
<dbReference type="InterPro" id="IPR016163">
    <property type="entry name" value="Ald_DH_C"/>
</dbReference>
<keyword evidence="2" id="KW-0560">Oxidoreductase</keyword>
<dbReference type="HOGENOM" id="CLU_777076_0_0_1"/>
<reference evidence="10 11" key="1">
    <citation type="journal article" date="2011" name="Science">
        <title>The Selaginella genome identifies genetic changes associated with the evolution of vascular plants.</title>
        <authorList>
            <person name="Banks J.A."/>
            <person name="Nishiyama T."/>
            <person name="Hasebe M."/>
            <person name="Bowman J.L."/>
            <person name="Gribskov M."/>
            <person name="dePamphilis C."/>
            <person name="Albert V.A."/>
            <person name="Aono N."/>
            <person name="Aoyama T."/>
            <person name="Ambrose B.A."/>
            <person name="Ashton N.W."/>
            <person name="Axtell M.J."/>
            <person name="Barker E."/>
            <person name="Barker M.S."/>
            <person name="Bennetzen J.L."/>
            <person name="Bonawitz N.D."/>
            <person name="Chapple C."/>
            <person name="Cheng C."/>
            <person name="Correa L.G."/>
            <person name="Dacre M."/>
            <person name="DeBarry J."/>
            <person name="Dreyer I."/>
            <person name="Elias M."/>
            <person name="Engstrom E.M."/>
            <person name="Estelle M."/>
            <person name="Feng L."/>
            <person name="Finet C."/>
            <person name="Floyd S.K."/>
            <person name="Frommer W.B."/>
            <person name="Fujita T."/>
            <person name="Gramzow L."/>
            <person name="Gutensohn M."/>
            <person name="Harholt J."/>
            <person name="Hattori M."/>
            <person name="Heyl A."/>
            <person name="Hirai T."/>
            <person name="Hiwatashi Y."/>
            <person name="Ishikawa M."/>
            <person name="Iwata M."/>
            <person name="Karol K.G."/>
            <person name="Koehler B."/>
            <person name="Kolukisaoglu U."/>
            <person name="Kubo M."/>
            <person name="Kurata T."/>
            <person name="Lalonde S."/>
            <person name="Li K."/>
            <person name="Li Y."/>
            <person name="Litt A."/>
            <person name="Lyons E."/>
            <person name="Manning G."/>
            <person name="Maruyama T."/>
            <person name="Michael T.P."/>
            <person name="Mikami K."/>
            <person name="Miyazaki S."/>
            <person name="Morinaga S."/>
            <person name="Murata T."/>
            <person name="Mueller-Roeber B."/>
            <person name="Nelson D.R."/>
            <person name="Obara M."/>
            <person name="Oguri Y."/>
            <person name="Olmstead R.G."/>
            <person name="Onodera N."/>
            <person name="Petersen B.L."/>
            <person name="Pils B."/>
            <person name="Prigge M."/>
            <person name="Rensing S.A."/>
            <person name="Riano-Pachon D.M."/>
            <person name="Roberts A.W."/>
            <person name="Sato Y."/>
            <person name="Scheller H.V."/>
            <person name="Schulz B."/>
            <person name="Schulz C."/>
            <person name="Shakirov E.V."/>
            <person name="Shibagaki N."/>
            <person name="Shinohara N."/>
            <person name="Shippen D.E."/>
            <person name="Soerensen I."/>
            <person name="Sotooka R."/>
            <person name="Sugimoto N."/>
            <person name="Sugita M."/>
            <person name="Sumikawa N."/>
            <person name="Tanurdzic M."/>
            <person name="Theissen G."/>
            <person name="Ulvskov P."/>
            <person name="Wakazuki S."/>
            <person name="Weng J.K."/>
            <person name="Willats W.W."/>
            <person name="Wipf D."/>
            <person name="Wolf P.G."/>
            <person name="Yang L."/>
            <person name="Zimmer A.D."/>
            <person name="Zhu Q."/>
            <person name="Mitros T."/>
            <person name="Hellsten U."/>
            <person name="Loque D."/>
            <person name="Otillar R."/>
            <person name="Salamov A."/>
            <person name="Schmutz J."/>
            <person name="Shapiro H."/>
            <person name="Lindquist E."/>
            <person name="Lucas S."/>
            <person name="Rokhsar D."/>
            <person name="Grigoriev I.V."/>
        </authorList>
    </citation>
    <scope>NUCLEOTIDE SEQUENCE [LARGE SCALE GENOMIC DNA]</scope>
</reference>
<comment type="catalytic activity">
    <reaction evidence="8">
        <text>D-glyceraldehyde 3-phosphate + NADP(+) + H2O = (2R)-3-phosphoglycerate + NADPH + 2 H(+)</text>
        <dbReference type="Rhea" id="RHEA:14669"/>
        <dbReference type="ChEBI" id="CHEBI:15377"/>
        <dbReference type="ChEBI" id="CHEBI:15378"/>
        <dbReference type="ChEBI" id="CHEBI:57783"/>
        <dbReference type="ChEBI" id="CHEBI:58272"/>
        <dbReference type="ChEBI" id="CHEBI:58349"/>
        <dbReference type="ChEBI" id="CHEBI:59776"/>
        <dbReference type="EC" id="1.2.1.9"/>
    </reaction>
</comment>
<dbReference type="Pfam" id="PF00171">
    <property type="entry name" value="Aldedh"/>
    <property type="match status" value="2"/>
</dbReference>
<organism evidence="11">
    <name type="scientific">Selaginella moellendorffii</name>
    <name type="common">Spikemoss</name>
    <dbReference type="NCBI Taxonomy" id="88036"/>
    <lineage>
        <taxon>Eukaryota</taxon>
        <taxon>Viridiplantae</taxon>
        <taxon>Streptophyta</taxon>
        <taxon>Embryophyta</taxon>
        <taxon>Tracheophyta</taxon>
        <taxon>Lycopodiopsida</taxon>
        <taxon>Selaginellales</taxon>
        <taxon>Selaginellaceae</taxon>
        <taxon>Selaginella</taxon>
    </lineage>
</organism>
<dbReference type="InterPro" id="IPR051020">
    <property type="entry name" value="ALDH-related_metabolic_enz"/>
</dbReference>
<evidence type="ECO:0000256" key="7">
    <source>
        <dbReference type="ARBA" id="ARBA00043052"/>
    </source>
</evidence>
<evidence type="ECO:0000256" key="6">
    <source>
        <dbReference type="ARBA" id="ARBA00042646"/>
    </source>
</evidence>
<evidence type="ECO:0000256" key="2">
    <source>
        <dbReference type="ARBA" id="ARBA00023002"/>
    </source>
</evidence>
<evidence type="ECO:0000259" key="9">
    <source>
        <dbReference type="Pfam" id="PF00171"/>
    </source>
</evidence>
<dbReference type="Gramene" id="EFJ07929">
    <property type="protein sequence ID" value="EFJ07929"/>
    <property type="gene ID" value="SELMODRAFT_429464"/>
</dbReference>
<dbReference type="PANTHER" id="PTHR42991:SF1">
    <property type="entry name" value="ALDEHYDE DEHYDROGENASE"/>
    <property type="match status" value="1"/>
</dbReference>
<feature type="domain" description="Aldehyde dehydrogenase" evidence="9">
    <location>
        <begin position="112"/>
        <end position="160"/>
    </location>
</feature>
<dbReference type="EC" id="1.2.1.9" evidence="3"/>
<sequence>MKAIFPPMNITTQGKMPMPCPKGDSDNTTKSSRHAWHDASKLTSKVTELYKAIFFSQTCSWTKLRRPRTVFVNLSFIAHIAFYSGGIQFSHLNDKAWYTKQLSFLNHYFLLTVVMELGGNAPCMVEDLVPDLEGTIAKLVHKGFYQSGQSCIHMQRLYVKGGDPRQDDMSIWPKSLAATVEKSVNETVKAGTKLLVGGKRRGAFMEPMILEDAPFDTDAKKEEIFSPVILLYSYNDFKEAVKEANNTHYGLQASVFMHDLNKAFYAFEHIEAGGVCLNDSPSMRVDSQPYSGIKDSGIQREGVKYVMDDMLETKVLVMCNVGNVAMALPCHGLEIGGACVCKGREAEGFQGDAGQEE</sequence>
<dbReference type="GO" id="GO:0008911">
    <property type="term" value="F:lactaldehyde dehydrogenase (NAD+) activity"/>
    <property type="evidence" value="ECO:0000318"/>
    <property type="project" value="GO_Central"/>
</dbReference>
<evidence type="ECO:0000313" key="10">
    <source>
        <dbReference type="EMBL" id="EFJ07929.1"/>
    </source>
</evidence>
<dbReference type="InterPro" id="IPR015590">
    <property type="entry name" value="Aldehyde_DH_dom"/>
</dbReference>
<gene>
    <name evidence="10" type="ORF">SELMODRAFT_429464</name>
</gene>
<dbReference type="AlphaFoldDB" id="D8T6A0"/>
<dbReference type="Proteomes" id="UP000001514">
    <property type="component" value="Unassembled WGS sequence"/>
</dbReference>
<dbReference type="eggNOG" id="KOG2451">
    <property type="taxonomic scope" value="Eukaryota"/>
</dbReference>
<dbReference type="InterPro" id="IPR016162">
    <property type="entry name" value="Ald_DH_N"/>
</dbReference>
<dbReference type="InterPro" id="IPR016161">
    <property type="entry name" value="Ald_DH/histidinol_DH"/>
</dbReference>
<keyword evidence="11" id="KW-1185">Reference proteome</keyword>
<evidence type="ECO:0000256" key="5">
    <source>
        <dbReference type="ARBA" id="ARBA00042470"/>
    </source>
</evidence>
<evidence type="ECO:0000256" key="8">
    <source>
        <dbReference type="ARBA" id="ARBA00049186"/>
    </source>
</evidence>
<evidence type="ECO:0000313" key="11">
    <source>
        <dbReference type="Proteomes" id="UP000001514"/>
    </source>
</evidence>
<feature type="domain" description="Aldehyde dehydrogenase" evidence="9">
    <location>
        <begin position="162"/>
        <end position="315"/>
    </location>
</feature>
<accession>D8T6A0</accession>
<evidence type="ECO:0000256" key="1">
    <source>
        <dbReference type="ARBA" id="ARBA00009986"/>
    </source>
</evidence>
<protein>
    <recommendedName>
        <fullName evidence="4">NADP-dependent glyceraldehyde-3-phosphate dehydrogenase</fullName>
        <ecNumber evidence="3">1.2.1.9</ecNumber>
    </recommendedName>
    <alternativeName>
        <fullName evidence="5">Glyceraldehyde-3-phosphate dehydrogenase [NADP(+)]</fullName>
    </alternativeName>
    <alternativeName>
        <fullName evidence="6">Non-phosphorylating glyceraldehyde 3-phosphate dehydrogenase</fullName>
    </alternativeName>
    <alternativeName>
        <fullName evidence="7">Triosephosphate dehydrogenase</fullName>
    </alternativeName>
</protein>
<name>D8T6A0_SELML</name>